<name>A0A5B7DHM6_PORTR</name>
<evidence type="ECO:0000313" key="2">
    <source>
        <dbReference type="Proteomes" id="UP000324222"/>
    </source>
</evidence>
<accession>A0A5B7DHM6</accession>
<sequence length="129" mass="14143">MSILYHTSGGSTEDMEAVSTTWSGCLMPTFTVGHEYLIFCVASEKLIYQNIYWVSNPIQGDADTLSHVASCGKDTSPSASASEELLSVTLTLPLLSHSFDNHMPLTAKGTTTPRITCRQRWIVTQTKAR</sequence>
<protein>
    <submittedName>
        <fullName evidence="1">Uncharacterized protein</fullName>
    </submittedName>
</protein>
<keyword evidence="2" id="KW-1185">Reference proteome</keyword>
<dbReference type="EMBL" id="VSRR010000935">
    <property type="protein sequence ID" value="MPC21022.1"/>
    <property type="molecule type" value="Genomic_DNA"/>
</dbReference>
<evidence type="ECO:0000313" key="1">
    <source>
        <dbReference type="EMBL" id="MPC21022.1"/>
    </source>
</evidence>
<gene>
    <name evidence="1" type="ORF">E2C01_013995</name>
</gene>
<dbReference type="AlphaFoldDB" id="A0A5B7DHM6"/>
<dbReference type="Proteomes" id="UP000324222">
    <property type="component" value="Unassembled WGS sequence"/>
</dbReference>
<comment type="caution">
    <text evidence="1">The sequence shown here is derived from an EMBL/GenBank/DDBJ whole genome shotgun (WGS) entry which is preliminary data.</text>
</comment>
<proteinExistence type="predicted"/>
<organism evidence="1 2">
    <name type="scientific">Portunus trituberculatus</name>
    <name type="common">Swimming crab</name>
    <name type="synonym">Neptunus trituberculatus</name>
    <dbReference type="NCBI Taxonomy" id="210409"/>
    <lineage>
        <taxon>Eukaryota</taxon>
        <taxon>Metazoa</taxon>
        <taxon>Ecdysozoa</taxon>
        <taxon>Arthropoda</taxon>
        <taxon>Crustacea</taxon>
        <taxon>Multicrustacea</taxon>
        <taxon>Malacostraca</taxon>
        <taxon>Eumalacostraca</taxon>
        <taxon>Eucarida</taxon>
        <taxon>Decapoda</taxon>
        <taxon>Pleocyemata</taxon>
        <taxon>Brachyura</taxon>
        <taxon>Eubrachyura</taxon>
        <taxon>Portunoidea</taxon>
        <taxon>Portunidae</taxon>
        <taxon>Portuninae</taxon>
        <taxon>Portunus</taxon>
    </lineage>
</organism>
<reference evidence="1 2" key="1">
    <citation type="submission" date="2019-05" db="EMBL/GenBank/DDBJ databases">
        <title>Another draft genome of Portunus trituberculatus and its Hox gene families provides insights of decapod evolution.</title>
        <authorList>
            <person name="Jeong J.-H."/>
            <person name="Song I."/>
            <person name="Kim S."/>
            <person name="Choi T."/>
            <person name="Kim D."/>
            <person name="Ryu S."/>
            <person name="Kim W."/>
        </authorList>
    </citation>
    <scope>NUCLEOTIDE SEQUENCE [LARGE SCALE GENOMIC DNA]</scope>
    <source>
        <tissue evidence="1">Muscle</tissue>
    </source>
</reference>